<name>A0A0W0UFT4_9GAMM</name>
<sequence length="220" mass="25752">MNKWWLLFYFSLLVFLALPVVYYPLRQSKKTFLMLVPVMIIMLMAGYFYWGALPAWDDFLQRQEKQRKVQAVLQTIKNPSQIIEKLKARLAAQPDSARGWYLLGRLYASQEQWKSAKEAFEKAHRLSPADDAATVNYAQALWQLNKQTFNDAIRNLFNELLQKNPDQPDALAMLAMDAYSTHNYEQAVSYWQHLLRLAPEQSEEAKMIRRAIAKAQQQMM</sequence>
<evidence type="ECO:0000256" key="4">
    <source>
        <dbReference type="SAM" id="Phobius"/>
    </source>
</evidence>
<keyword evidence="4" id="KW-0472">Membrane</keyword>
<feature type="domain" description="Cytochrome c-type biogenesis protein H TPR" evidence="5">
    <location>
        <begin position="85"/>
        <end position="204"/>
    </location>
</feature>
<dbReference type="InterPro" id="IPR011990">
    <property type="entry name" value="TPR-like_helical_dom_sf"/>
</dbReference>
<evidence type="ECO:0000313" key="9">
    <source>
        <dbReference type="Proteomes" id="UP000093336"/>
    </source>
</evidence>
<dbReference type="AlphaFoldDB" id="A0A0W0UFT4"/>
<dbReference type="PANTHER" id="PTHR47870:SF4">
    <property type="entry name" value="CYTOCHROME C-TYPE BIOGENESIS PROTEIN CYCH"/>
    <property type="match status" value="1"/>
</dbReference>
<dbReference type="PROSITE" id="PS50005">
    <property type="entry name" value="TPR"/>
    <property type="match status" value="2"/>
</dbReference>
<proteinExistence type="predicted"/>
<accession>A0A0W0UFT4</accession>
<dbReference type="EMBL" id="LNYG01000013">
    <property type="protein sequence ID" value="KTD06723.1"/>
    <property type="molecule type" value="Genomic_DNA"/>
</dbReference>
<evidence type="ECO:0000259" key="5">
    <source>
        <dbReference type="Pfam" id="PF23914"/>
    </source>
</evidence>
<keyword evidence="2 3" id="KW-0802">TPR repeat</keyword>
<dbReference type="SMART" id="SM00028">
    <property type="entry name" value="TPR"/>
    <property type="match status" value="2"/>
</dbReference>
<dbReference type="InterPro" id="IPR019734">
    <property type="entry name" value="TPR_rpt"/>
</dbReference>
<evidence type="ECO:0000256" key="3">
    <source>
        <dbReference type="PROSITE-ProRule" id="PRU00339"/>
    </source>
</evidence>
<keyword evidence="9" id="KW-1185">Reference proteome</keyword>
<dbReference type="OrthoDB" id="9776053at2"/>
<evidence type="ECO:0000256" key="2">
    <source>
        <dbReference type="ARBA" id="ARBA00022803"/>
    </source>
</evidence>
<dbReference type="Gene3D" id="1.25.40.10">
    <property type="entry name" value="Tetratricopeptide repeat domain"/>
    <property type="match status" value="1"/>
</dbReference>
<keyword evidence="4" id="KW-1133">Transmembrane helix</keyword>
<keyword evidence="1" id="KW-0677">Repeat</keyword>
<feature type="repeat" description="TPR" evidence="3">
    <location>
        <begin position="97"/>
        <end position="130"/>
    </location>
</feature>
<dbReference type="GO" id="GO:0005886">
    <property type="term" value="C:plasma membrane"/>
    <property type="evidence" value="ECO:0007669"/>
    <property type="project" value="TreeGrafter"/>
</dbReference>
<dbReference type="Proteomes" id="UP000093336">
    <property type="component" value="Unassembled WGS sequence"/>
</dbReference>
<evidence type="ECO:0000313" key="7">
    <source>
        <dbReference type="EMBL" id="OCH97390.1"/>
    </source>
</evidence>
<dbReference type="PANTHER" id="PTHR47870">
    <property type="entry name" value="CYTOCHROME C-TYPE BIOGENESIS PROTEIN CCMH"/>
    <property type="match status" value="1"/>
</dbReference>
<dbReference type="InterPro" id="IPR056413">
    <property type="entry name" value="TPR_CcmH_CycH"/>
</dbReference>
<dbReference type="InterPro" id="IPR051263">
    <property type="entry name" value="C-type_cytochrome_biogenesis"/>
</dbReference>
<reference evidence="7 9" key="2">
    <citation type="submission" date="2016-05" db="EMBL/GenBank/DDBJ databases">
        <authorList>
            <person name="Prochazka B."/>
            <person name="Indra A."/>
            <person name="Hasenberger P."/>
            <person name="Blaschitz M."/>
            <person name="Wagner L."/>
            <person name="Wewalka G."/>
            <person name="Sorschag S."/>
            <person name="Schmid D."/>
            <person name="Ruppitsch W."/>
        </authorList>
    </citation>
    <scope>NUCLEOTIDE SEQUENCE [LARGE SCALE GENOMIC DNA]</scope>
    <source>
        <strain evidence="7 9">974010_12</strain>
    </source>
</reference>
<evidence type="ECO:0000313" key="6">
    <source>
        <dbReference type="EMBL" id="KTD06723.1"/>
    </source>
</evidence>
<reference evidence="6 8" key="1">
    <citation type="submission" date="2015-11" db="EMBL/GenBank/DDBJ databases">
        <title>Genomic analysis of 38 Legionella species identifies large and diverse effector repertoires.</title>
        <authorList>
            <person name="Burstein D."/>
            <person name="Amaro F."/>
            <person name="Zusman T."/>
            <person name="Lifshitz Z."/>
            <person name="Cohen O."/>
            <person name="Gilbert J.A."/>
            <person name="Pupko T."/>
            <person name="Shuman H.A."/>
            <person name="Segal G."/>
        </authorList>
    </citation>
    <scope>NUCLEOTIDE SEQUENCE [LARGE SCALE GENOMIC DNA]</scope>
    <source>
        <strain evidence="6 8">JA-26-G1-E2</strain>
    </source>
</reference>
<feature type="repeat" description="TPR" evidence="3">
    <location>
        <begin position="168"/>
        <end position="201"/>
    </location>
</feature>
<dbReference type="EMBL" id="LYOZ01000039">
    <property type="protein sequence ID" value="OCH97390.1"/>
    <property type="molecule type" value="Genomic_DNA"/>
</dbReference>
<dbReference type="Proteomes" id="UP000054715">
    <property type="component" value="Unassembled WGS sequence"/>
</dbReference>
<evidence type="ECO:0000313" key="8">
    <source>
        <dbReference type="Proteomes" id="UP000054715"/>
    </source>
</evidence>
<feature type="transmembrane region" description="Helical" evidence="4">
    <location>
        <begin position="32"/>
        <end position="50"/>
    </location>
</feature>
<gene>
    <name evidence="7" type="ORF">A8135_14575</name>
    <name evidence="6" type="ORF">Ljam_0918</name>
</gene>
<comment type="caution">
    <text evidence="6">The sequence shown here is derived from an EMBL/GenBank/DDBJ whole genome shotgun (WGS) entry which is preliminary data.</text>
</comment>
<dbReference type="RefSeq" id="WP_058448963.1">
    <property type="nucleotide sequence ID" value="NZ_CAAAJF010000012.1"/>
</dbReference>
<dbReference type="PATRIC" id="fig|455.5.peg.975"/>
<protein>
    <submittedName>
        <fullName evidence="6">Cytochrome c type biogenesis protein CcmH</fullName>
    </submittedName>
</protein>
<feature type="transmembrane region" description="Helical" evidence="4">
    <location>
        <begin position="6"/>
        <end position="25"/>
    </location>
</feature>
<dbReference type="SUPFAM" id="SSF48452">
    <property type="entry name" value="TPR-like"/>
    <property type="match status" value="1"/>
</dbReference>
<keyword evidence="4" id="KW-0812">Transmembrane</keyword>
<dbReference type="Pfam" id="PF23914">
    <property type="entry name" value="TPR_CcmH_CycH"/>
    <property type="match status" value="1"/>
</dbReference>
<organism evidence="6 8">
    <name type="scientific">Legionella jamestowniensis</name>
    <dbReference type="NCBI Taxonomy" id="455"/>
    <lineage>
        <taxon>Bacteria</taxon>
        <taxon>Pseudomonadati</taxon>
        <taxon>Pseudomonadota</taxon>
        <taxon>Gammaproteobacteria</taxon>
        <taxon>Legionellales</taxon>
        <taxon>Legionellaceae</taxon>
        <taxon>Legionella</taxon>
    </lineage>
</organism>
<dbReference type="STRING" id="455.Ljam_0918"/>
<evidence type="ECO:0000256" key="1">
    <source>
        <dbReference type="ARBA" id="ARBA00022737"/>
    </source>
</evidence>